<comment type="caution">
    <text evidence="2">The sequence shown here is derived from an EMBL/GenBank/DDBJ whole genome shotgun (WGS) entry which is preliminary data.</text>
</comment>
<dbReference type="Gene3D" id="2.120.10.10">
    <property type="match status" value="1"/>
</dbReference>
<keyword evidence="1" id="KW-0732">Signal</keyword>
<name>A0ABR1FMS8_AURAN</name>
<reference evidence="2 3" key="1">
    <citation type="submission" date="2024-03" db="EMBL/GenBank/DDBJ databases">
        <title>Aureococcus anophagefferens CCMP1851 and Kratosvirus quantuckense: Draft genome of a second virus-susceptible host strain in the model system.</title>
        <authorList>
            <person name="Chase E."/>
            <person name="Truchon A.R."/>
            <person name="Schepens W."/>
            <person name="Wilhelm S.W."/>
        </authorList>
    </citation>
    <scope>NUCLEOTIDE SEQUENCE [LARGE SCALE GENOMIC DNA]</scope>
    <source>
        <strain evidence="2 3">CCMP1851</strain>
    </source>
</reference>
<evidence type="ECO:0008006" key="4">
    <source>
        <dbReference type="Google" id="ProtNLM"/>
    </source>
</evidence>
<sequence length="615" mass="65434">MASSGLLLAALAVVGAAAGDPRELAGGLTIGNITSGYSDQPNCLVRKDGAWLCTVTYNDKPEGSAGEHVITTISTDRGLTWSERYPVEPESKIQHAYSTLFQGPGDAVYVAYVENSDNVTTLNGDYAPREDMYGHFWLRRSLDGGKTWGGAAERWEIPVRETKIDRENSWRGKVRIMWAVDKGFECPKHGAFLAFAKVGTYVVDPPTEAWLLNSKNLATAEDPADVEWTLLPEGDEGIRYWEPSAPGISEEGHVVPMDDGALYYVFRTDAGVLGGRASYDGGRTFADPTKTGAAVYADGSVVKNPRGPITPRAVDVLGGTTAYVLLYYNNGGKDFNGRNPYWLAPGWQANGTGGATVVWGEPEVALFSTVAADRIGYPDFIVDAEEEALYISETEKVHCRMHRVPDAVLDLLLRQRDFAAKTPGAAATFGAVAAGATATQPAATVLDAGFAIAVRLAGALPSGKSVLFTTLKAAAAADGGSVDGGLRLAKGLVQDTVTLDVGHLSPAHLEIPFRFVLDRQCAEKLAAPGAHFFAVSADPASRVLSAFVDGKLCDGGKYQTQGWVAMPTGADDPMQHALGAADATVGPALVGVDEVRFFDRYLKTTEMLGDYRAGL</sequence>
<proteinExistence type="predicted"/>
<accession>A0ABR1FMS8</accession>
<protein>
    <recommendedName>
        <fullName evidence="4">Sialidase domain-containing protein</fullName>
    </recommendedName>
</protein>
<keyword evidence="3" id="KW-1185">Reference proteome</keyword>
<dbReference type="SUPFAM" id="SSF50939">
    <property type="entry name" value="Sialidases"/>
    <property type="match status" value="1"/>
</dbReference>
<feature type="chain" id="PRO_5046419957" description="Sialidase domain-containing protein" evidence="1">
    <location>
        <begin position="19"/>
        <end position="615"/>
    </location>
</feature>
<organism evidence="2 3">
    <name type="scientific">Aureococcus anophagefferens</name>
    <name type="common">Harmful bloom alga</name>
    <dbReference type="NCBI Taxonomy" id="44056"/>
    <lineage>
        <taxon>Eukaryota</taxon>
        <taxon>Sar</taxon>
        <taxon>Stramenopiles</taxon>
        <taxon>Ochrophyta</taxon>
        <taxon>Pelagophyceae</taxon>
        <taxon>Pelagomonadales</taxon>
        <taxon>Pelagomonadaceae</taxon>
        <taxon>Aureococcus</taxon>
    </lineage>
</organism>
<evidence type="ECO:0000313" key="3">
    <source>
        <dbReference type="Proteomes" id="UP001363151"/>
    </source>
</evidence>
<dbReference type="InterPro" id="IPR036278">
    <property type="entry name" value="Sialidase_sf"/>
</dbReference>
<evidence type="ECO:0000256" key="1">
    <source>
        <dbReference type="SAM" id="SignalP"/>
    </source>
</evidence>
<gene>
    <name evidence="2" type="ORF">SO694_00101044</name>
</gene>
<dbReference type="EMBL" id="JBBJCI010000356">
    <property type="protein sequence ID" value="KAK7233718.1"/>
    <property type="molecule type" value="Genomic_DNA"/>
</dbReference>
<feature type="signal peptide" evidence="1">
    <location>
        <begin position="1"/>
        <end position="18"/>
    </location>
</feature>
<dbReference type="CDD" id="cd15482">
    <property type="entry name" value="Sialidase_non-viral"/>
    <property type="match status" value="1"/>
</dbReference>
<dbReference type="Proteomes" id="UP001363151">
    <property type="component" value="Unassembled WGS sequence"/>
</dbReference>
<evidence type="ECO:0000313" key="2">
    <source>
        <dbReference type="EMBL" id="KAK7233718.1"/>
    </source>
</evidence>